<dbReference type="InterPro" id="IPR013096">
    <property type="entry name" value="Cupin_2"/>
</dbReference>
<accession>A0A5D0MLM6</accession>
<name>A0A5D0MLM6_FLESI</name>
<dbReference type="SUPFAM" id="SSF51182">
    <property type="entry name" value="RmlC-like cupins"/>
    <property type="match status" value="1"/>
</dbReference>
<dbReference type="Pfam" id="PF07883">
    <property type="entry name" value="Cupin_2"/>
    <property type="match status" value="1"/>
</dbReference>
<dbReference type="EMBL" id="VSIV01000382">
    <property type="protein sequence ID" value="TYB32350.1"/>
    <property type="molecule type" value="Genomic_DNA"/>
</dbReference>
<evidence type="ECO:0000313" key="2">
    <source>
        <dbReference type="EMBL" id="TYB32350.1"/>
    </source>
</evidence>
<dbReference type="RefSeq" id="WP_303702131.1">
    <property type="nucleotide sequence ID" value="NZ_VSIV01000382.1"/>
</dbReference>
<comment type="caution">
    <text evidence="2">The sequence shown here is derived from an EMBL/GenBank/DDBJ whole genome shotgun (WGS) entry which is preliminary data.</text>
</comment>
<sequence length="121" mass="13851">MLKLIKHSQAENYEPEKDWKRTSLCNETDISIEHFIKPPKHSSPRHKHPNAQVLYVLQGKLSVVDSKNNTEYVEEGDCIYIPGDESHIVTNELDDISSGLDIFVPGRSFDFWLKNKKGGNL</sequence>
<dbReference type="InterPro" id="IPR014710">
    <property type="entry name" value="RmlC-like_jellyroll"/>
</dbReference>
<organism evidence="2 3">
    <name type="scientific">Flexistipes sinusarabici</name>
    <dbReference type="NCBI Taxonomy" id="2352"/>
    <lineage>
        <taxon>Bacteria</taxon>
        <taxon>Pseudomonadati</taxon>
        <taxon>Deferribacterota</taxon>
        <taxon>Deferribacteres</taxon>
        <taxon>Deferribacterales</taxon>
        <taxon>Flexistipitaceae</taxon>
        <taxon>Flexistipes</taxon>
    </lineage>
</organism>
<dbReference type="AlphaFoldDB" id="A0A5D0MLM6"/>
<dbReference type="InterPro" id="IPR011051">
    <property type="entry name" value="RmlC_Cupin_sf"/>
</dbReference>
<protein>
    <submittedName>
        <fullName evidence="2">Cupin domain-containing protein</fullName>
    </submittedName>
</protein>
<dbReference type="Proteomes" id="UP000323337">
    <property type="component" value="Unassembled WGS sequence"/>
</dbReference>
<evidence type="ECO:0000313" key="3">
    <source>
        <dbReference type="Proteomes" id="UP000323337"/>
    </source>
</evidence>
<proteinExistence type="predicted"/>
<reference evidence="2 3" key="1">
    <citation type="submission" date="2019-08" db="EMBL/GenBank/DDBJ databases">
        <title>Genomic characterization of a novel candidate phylum (ARYD3) from a high temperature, high salinity tertiary oil reservoir in north central Oklahoma, USA.</title>
        <authorList>
            <person name="Youssef N.H."/>
            <person name="Yadav A."/>
            <person name="Elshahed M.S."/>
        </authorList>
    </citation>
    <scope>NUCLEOTIDE SEQUENCE [LARGE SCALE GENOMIC DNA]</scope>
    <source>
        <strain evidence="2">ARYD1</strain>
    </source>
</reference>
<feature type="domain" description="Cupin type-2" evidence="1">
    <location>
        <begin position="38"/>
        <end position="98"/>
    </location>
</feature>
<evidence type="ECO:0000259" key="1">
    <source>
        <dbReference type="Pfam" id="PF07883"/>
    </source>
</evidence>
<gene>
    <name evidence="2" type="ORF">FXF49_11955</name>
</gene>
<dbReference type="Gene3D" id="2.60.120.10">
    <property type="entry name" value="Jelly Rolls"/>
    <property type="match status" value="1"/>
</dbReference>